<dbReference type="NCBIfam" id="TIGR01633">
    <property type="entry name" value="phi3626_gp14_N"/>
    <property type="match status" value="1"/>
</dbReference>
<dbReference type="EMBL" id="QGGY01000015">
    <property type="protein sequence ID" value="PWJ72945.1"/>
    <property type="molecule type" value="Genomic_DNA"/>
</dbReference>
<reference evidence="2 3" key="1">
    <citation type="submission" date="2018-05" db="EMBL/GenBank/DDBJ databases">
        <authorList>
            <person name="Goeker M."/>
            <person name="Huntemann M."/>
            <person name="Clum A."/>
            <person name="Pillay M."/>
            <person name="Palaniappan K."/>
            <person name="Varghese N."/>
            <person name="Mikhailova N."/>
            <person name="Stamatis D."/>
            <person name="Reddy T."/>
            <person name="Daum C."/>
            <person name="Shapiro N."/>
            <person name="Ivanova N."/>
            <person name="Kyrpides N."/>
            <person name="Woyke T."/>
        </authorList>
    </citation>
    <scope>NUCLEOTIDE SEQUENCE [LARGE SCALE GENOMIC DNA]</scope>
    <source>
        <strain evidence="2 3">DSM 26524</strain>
    </source>
</reference>
<evidence type="ECO:0000313" key="3">
    <source>
        <dbReference type="Proteomes" id="UP000245412"/>
    </source>
</evidence>
<name>A0AB73SZU6_9FIRM</name>
<accession>A0AB73SZU6</accession>
<dbReference type="InterPro" id="IPR008841">
    <property type="entry name" value="Siphovirus-type_tail_N"/>
</dbReference>
<feature type="domain" description="Siphovirus-type tail component RIFT-related" evidence="1">
    <location>
        <begin position="24"/>
        <end position="123"/>
    </location>
</feature>
<dbReference type="Pfam" id="PF05709">
    <property type="entry name" value="Sipho_tail"/>
    <property type="match status" value="1"/>
</dbReference>
<organism evidence="2 3">
    <name type="scientific">Murimonas intestini</name>
    <dbReference type="NCBI Taxonomy" id="1337051"/>
    <lineage>
        <taxon>Bacteria</taxon>
        <taxon>Bacillati</taxon>
        <taxon>Bacillota</taxon>
        <taxon>Clostridia</taxon>
        <taxon>Lachnospirales</taxon>
        <taxon>Lachnospiraceae</taxon>
        <taxon>Murimonas</taxon>
    </lineage>
</organism>
<dbReference type="RefSeq" id="WP_109748111.1">
    <property type="nucleotide sequence ID" value="NZ_JANKBI010000015.1"/>
</dbReference>
<dbReference type="InterPro" id="IPR006520">
    <property type="entry name" value="Dit_BPSPP_N"/>
</dbReference>
<keyword evidence="3" id="KW-1185">Reference proteome</keyword>
<sequence length="231" mass="26437">MYDMQYNERTGRSMGVRITQRPNIPIPEEKIETYSVEGRDGSLTVRTGKYKDIEIEILMGFYEKRSLWAERLREVKKWLHSQGQGRLKFADDPGYYYKVKYVKAKECERQLGKFGTFAATFVCEPYVYLDSGDIDIPIGTLVNEYAAAHPVYHISGEGQCTLTVNKNTMVCNVGQILTIDTDRMVAYREDGTIHNADVTGDYEGLWLIQGENTVTATSGFKVTVQPMWRRL</sequence>
<dbReference type="AlphaFoldDB" id="A0AB73SZU6"/>
<dbReference type="Proteomes" id="UP000245412">
    <property type="component" value="Unassembled WGS sequence"/>
</dbReference>
<evidence type="ECO:0000313" key="2">
    <source>
        <dbReference type="EMBL" id="PWJ72945.1"/>
    </source>
</evidence>
<dbReference type="Gene3D" id="2.40.30.200">
    <property type="match status" value="1"/>
</dbReference>
<gene>
    <name evidence="2" type="ORF">C7383_115101</name>
</gene>
<evidence type="ECO:0000259" key="1">
    <source>
        <dbReference type="Pfam" id="PF05709"/>
    </source>
</evidence>
<proteinExistence type="predicted"/>
<comment type="caution">
    <text evidence="2">The sequence shown here is derived from an EMBL/GenBank/DDBJ whole genome shotgun (WGS) entry which is preliminary data.</text>
</comment>
<protein>
    <submittedName>
        <fullName evidence="2">Phage tail component-like protein</fullName>
    </submittedName>
</protein>